<name>A0AA38JA35_9AGAR</name>
<protein>
    <submittedName>
        <fullName evidence="1">Uncharacterized protein</fullName>
    </submittedName>
</protein>
<sequence length="184" mass="20935">MNYNDHDYANDDDFQIPTQSKSYQVEYTSIMQSLGEKSMKEEVDHVSGIFGVEPSTAALLLSLTEGSRRRVRRTCCSWICGFESETQVLSIFGVYKYGFVSVCGELEEKQMEQSRKRSKSRLRSARVSLSKILDLSVDKVPQTVQVETLFSTRAHEDVAPYTTSGNGVVDRKLHQTMEPFDFLH</sequence>
<dbReference type="Proteomes" id="UP001176059">
    <property type="component" value="Unassembled WGS sequence"/>
</dbReference>
<comment type="caution">
    <text evidence="1">The sequence shown here is derived from an EMBL/GenBank/DDBJ whole genome shotgun (WGS) entry which is preliminary data.</text>
</comment>
<reference evidence="1" key="1">
    <citation type="submission" date="2022-08" db="EMBL/GenBank/DDBJ databases">
        <authorList>
            <consortium name="DOE Joint Genome Institute"/>
            <person name="Min B."/>
            <person name="Sierra-Patev S."/>
            <person name="Naranjo-Ortiz M."/>
            <person name="Looney B."/>
            <person name="Konkel Z."/>
            <person name="Slot J.C."/>
            <person name="Sakamoto Y."/>
            <person name="Steenwyk J.L."/>
            <person name="Rokas A."/>
            <person name="Carro J."/>
            <person name="Camarero S."/>
            <person name="Ferreira P."/>
            <person name="Molpeceres G."/>
            <person name="Ruiz-duenas F.J."/>
            <person name="Serrano A."/>
            <person name="Henrissat B."/>
            <person name="Drula E."/>
            <person name="Hughes K.W."/>
            <person name="Mata J.L."/>
            <person name="Ishikawa N.K."/>
            <person name="Vargas-Isla R."/>
            <person name="Ushijima S."/>
            <person name="Smith C.A."/>
            <person name="Ahrendt S."/>
            <person name="Andreopoulos W."/>
            <person name="He G."/>
            <person name="LaButti K."/>
            <person name="Lipzen A."/>
            <person name="Ng V."/>
            <person name="Riley R."/>
            <person name="Sandor L."/>
            <person name="Barry K."/>
            <person name="Martinez A.T."/>
            <person name="Xiao Y."/>
            <person name="Gibbons J.G."/>
            <person name="Terashima K."/>
            <person name="Hibbett D.S."/>
            <person name="Grigoriev I.V."/>
        </authorList>
    </citation>
    <scope>NUCLEOTIDE SEQUENCE</scope>
    <source>
        <strain evidence="1">ET3784</strain>
    </source>
</reference>
<evidence type="ECO:0000313" key="1">
    <source>
        <dbReference type="EMBL" id="KAJ3713458.1"/>
    </source>
</evidence>
<accession>A0AA38JA35</accession>
<reference evidence="1" key="2">
    <citation type="journal article" date="2023" name="Proc. Natl. Acad. Sci. U.S.A.">
        <title>A global phylogenomic analysis of the shiitake genus Lentinula.</title>
        <authorList>
            <person name="Sierra-Patev S."/>
            <person name="Min B."/>
            <person name="Naranjo-Ortiz M."/>
            <person name="Looney B."/>
            <person name="Konkel Z."/>
            <person name="Slot J.C."/>
            <person name="Sakamoto Y."/>
            <person name="Steenwyk J.L."/>
            <person name="Rokas A."/>
            <person name="Carro J."/>
            <person name="Camarero S."/>
            <person name="Ferreira P."/>
            <person name="Molpeceres G."/>
            <person name="Ruiz-Duenas F.J."/>
            <person name="Serrano A."/>
            <person name="Henrissat B."/>
            <person name="Drula E."/>
            <person name="Hughes K.W."/>
            <person name="Mata J.L."/>
            <person name="Ishikawa N.K."/>
            <person name="Vargas-Isla R."/>
            <person name="Ushijima S."/>
            <person name="Smith C.A."/>
            <person name="Donoghue J."/>
            <person name="Ahrendt S."/>
            <person name="Andreopoulos W."/>
            <person name="He G."/>
            <person name="LaButti K."/>
            <person name="Lipzen A."/>
            <person name="Ng V."/>
            <person name="Riley R."/>
            <person name="Sandor L."/>
            <person name="Barry K."/>
            <person name="Martinez A.T."/>
            <person name="Xiao Y."/>
            <person name="Gibbons J.G."/>
            <person name="Terashima K."/>
            <person name="Grigoriev I.V."/>
            <person name="Hibbett D."/>
        </authorList>
    </citation>
    <scope>NUCLEOTIDE SEQUENCE</scope>
    <source>
        <strain evidence="1">ET3784</strain>
    </source>
</reference>
<organism evidence="1 2">
    <name type="scientific">Lentinula guzmanii</name>
    <dbReference type="NCBI Taxonomy" id="2804957"/>
    <lineage>
        <taxon>Eukaryota</taxon>
        <taxon>Fungi</taxon>
        <taxon>Dikarya</taxon>
        <taxon>Basidiomycota</taxon>
        <taxon>Agaricomycotina</taxon>
        <taxon>Agaricomycetes</taxon>
        <taxon>Agaricomycetidae</taxon>
        <taxon>Agaricales</taxon>
        <taxon>Marasmiineae</taxon>
        <taxon>Omphalotaceae</taxon>
        <taxon>Lentinula</taxon>
    </lineage>
</organism>
<proteinExistence type="predicted"/>
<gene>
    <name evidence="1" type="ORF">DFJ43DRAFT_1216206</name>
</gene>
<dbReference type="AlphaFoldDB" id="A0AA38JA35"/>
<keyword evidence="2" id="KW-1185">Reference proteome</keyword>
<evidence type="ECO:0000313" key="2">
    <source>
        <dbReference type="Proteomes" id="UP001176059"/>
    </source>
</evidence>
<dbReference type="EMBL" id="JANVFO010000099">
    <property type="protein sequence ID" value="KAJ3713458.1"/>
    <property type="molecule type" value="Genomic_DNA"/>
</dbReference>